<accession>A0ABP8E0F9</accession>
<proteinExistence type="inferred from homology"/>
<keyword evidence="5" id="KW-1185">Reference proteome</keyword>
<evidence type="ECO:0000256" key="2">
    <source>
        <dbReference type="ARBA" id="ARBA00022801"/>
    </source>
</evidence>
<organism evidence="4 5">
    <name type="scientific">Frondihabitans peucedani</name>
    <dbReference type="NCBI Taxonomy" id="598626"/>
    <lineage>
        <taxon>Bacteria</taxon>
        <taxon>Bacillati</taxon>
        <taxon>Actinomycetota</taxon>
        <taxon>Actinomycetes</taxon>
        <taxon>Micrococcales</taxon>
        <taxon>Microbacteriaceae</taxon>
        <taxon>Frondihabitans</taxon>
    </lineage>
</organism>
<gene>
    <name evidence="4" type="ORF">GCM10022256_12950</name>
</gene>
<dbReference type="InterPro" id="IPR026891">
    <property type="entry name" value="Fn3-like"/>
</dbReference>
<keyword evidence="2 4" id="KW-0378">Hydrolase</keyword>
<dbReference type="InterPro" id="IPR036881">
    <property type="entry name" value="Glyco_hydro_3_C_sf"/>
</dbReference>
<evidence type="ECO:0000313" key="4">
    <source>
        <dbReference type="EMBL" id="GAA4265683.1"/>
    </source>
</evidence>
<comment type="caution">
    <text evidence="4">The sequence shown here is derived from an EMBL/GenBank/DDBJ whole genome shotgun (WGS) entry which is preliminary data.</text>
</comment>
<sequence length="840" mass="88656">MTYDSEEETARLVGLREMLTLAEKVQLLTGRDFWTTWPFEKIGLRRILVSDGPSGVRGEVWDERSPSLNLPSATALSSSWDRAIAARYGAASAVEARRKGVDVVLGPTINLHRSPLGGRHFEAFSEDPLLTAELAAAYVDGVQENGVGATPKHYIANDYETDRFTASTEVSERALRELYLLAFERAVTESRAWLVMSSYNSINGVTATENDLLETPLSSEWGFDGVVVSDWTAVRSIESAKHSQDLVMPGPAGPWGNALVAAVEAGEVPLEAIDRKVLRILRLAARVGALDGFAPVQAAPVTVEDGVAFAREAEAVGSVLLANPQKTLPLDPAALSSVAVIGHNALHARTQGGGSATVLPETVVSPLEGLREALPGADVTYSIGAVVQEGIAELPLDEIVNPSTGEHGMLVRFLGAAGDELFREDRRATALVYFGGDAPLEAAALAELSLRWTPTVSGRVLLGFASVGHGRVLLDGELAHEATSLLEEGMDLGASLLYPPSVSAPVEVTAGTPVDVVVEFDLGSRTGPMAGVWSITLGLEADDSDPEGLLAEAAEAAATADVAVVVVGTNSRVESEGFDRVDLDLPGRQDDLVRAVVRANPNTIVVVNAGSPVLLPWRDDVRAVLLTYFGGQEYGNALADLLLGAVEPGGRLPTTWPATLDDVPVLDVTPRDGLVRYEEGIHIGYRAWLRAGRTPAYEFGHGLGYTEWELGDLRVDGRAVVPGGSSGSSAGAVSVATPSGASVALRVTNAGSRRGKQVVQAYLSRSGGSVERPARWLVGFDSVELDPGESATVSIALPLRSFAHWDDGWAYEGGTFDVHVGTSVTATPLESTVELVADPS</sequence>
<dbReference type="InterPro" id="IPR002772">
    <property type="entry name" value="Glyco_hydro_3_C"/>
</dbReference>
<protein>
    <submittedName>
        <fullName evidence="4">Glycoside hydrolase family 3 C-terminal domain-containing protein</fullName>
    </submittedName>
</protein>
<dbReference type="EMBL" id="BAABAU010000001">
    <property type="protein sequence ID" value="GAA4265683.1"/>
    <property type="molecule type" value="Genomic_DNA"/>
</dbReference>
<dbReference type="Pfam" id="PF01915">
    <property type="entry name" value="Glyco_hydro_3_C"/>
    <property type="match status" value="1"/>
</dbReference>
<dbReference type="SUPFAM" id="SSF51445">
    <property type="entry name" value="(Trans)glycosidases"/>
    <property type="match status" value="1"/>
</dbReference>
<dbReference type="InterPro" id="IPR036962">
    <property type="entry name" value="Glyco_hydro_3_N_sf"/>
</dbReference>
<dbReference type="SUPFAM" id="SSF52279">
    <property type="entry name" value="Beta-D-glucan exohydrolase, C-terminal domain"/>
    <property type="match status" value="1"/>
</dbReference>
<dbReference type="PANTHER" id="PTHR42715">
    <property type="entry name" value="BETA-GLUCOSIDASE"/>
    <property type="match status" value="1"/>
</dbReference>
<dbReference type="RefSeq" id="WP_344794254.1">
    <property type="nucleotide sequence ID" value="NZ_BAABAU010000001.1"/>
</dbReference>
<dbReference type="Gene3D" id="2.60.40.10">
    <property type="entry name" value="Immunoglobulins"/>
    <property type="match status" value="1"/>
</dbReference>
<dbReference type="Gene3D" id="3.40.50.1700">
    <property type="entry name" value="Glycoside hydrolase family 3 C-terminal domain"/>
    <property type="match status" value="1"/>
</dbReference>
<evidence type="ECO:0000259" key="3">
    <source>
        <dbReference type="SMART" id="SM01217"/>
    </source>
</evidence>
<dbReference type="PRINTS" id="PR00133">
    <property type="entry name" value="GLHYDRLASE3"/>
</dbReference>
<reference evidence="5" key="1">
    <citation type="journal article" date="2019" name="Int. J. Syst. Evol. Microbiol.">
        <title>The Global Catalogue of Microorganisms (GCM) 10K type strain sequencing project: providing services to taxonomists for standard genome sequencing and annotation.</title>
        <authorList>
            <consortium name="The Broad Institute Genomics Platform"/>
            <consortium name="The Broad Institute Genome Sequencing Center for Infectious Disease"/>
            <person name="Wu L."/>
            <person name="Ma J."/>
        </authorList>
    </citation>
    <scope>NUCLEOTIDE SEQUENCE [LARGE SCALE GENOMIC DNA]</scope>
    <source>
        <strain evidence="5">JCM 17442</strain>
    </source>
</reference>
<dbReference type="InterPro" id="IPR050288">
    <property type="entry name" value="Cellulose_deg_GH3"/>
</dbReference>
<dbReference type="Pfam" id="PF14310">
    <property type="entry name" value="Fn3-like"/>
    <property type="match status" value="1"/>
</dbReference>
<dbReference type="Gene3D" id="2.60.120.260">
    <property type="entry name" value="Galactose-binding domain-like"/>
    <property type="match status" value="1"/>
</dbReference>
<evidence type="ECO:0000313" key="5">
    <source>
        <dbReference type="Proteomes" id="UP001501594"/>
    </source>
</evidence>
<feature type="domain" description="Fibronectin type III-like" evidence="3">
    <location>
        <begin position="757"/>
        <end position="824"/>
    </location>
</feature>
<dbReference type="Gene3D" id="3.20.20.300">
    <property type="entry name" value="Glycoside hydrolase, family 3, N-terminal domain"/>
    <property type="match status" value="1"/>
</dbReference>
<dbReference type="SMART" id="SM01217">
    <property type="entry name" value="Fn3_like"/>
    <property type="match status" value="1"/>
</dbReference>
<dbReference type="PANTHER" id="PTHR42715:SF10">
    <property type="entry name" value="BETA-GLUCOSIDASE"/>
    <property type="match status" value="1"/>
</dbReference>
<dbReference type="InterPro" id="IPR017853">
    <property type="entry name" value="GH"/>
</dbReference>
<dbReference type="Pfam" id="PF00933">
    <property type="entry name" value="Glyco_hydro_3"/>
    <property type="match status" value="1"/>
</dbReference>
<comment type="similarity">
    <text evidence="1">Belongs to the glycosyl hydrolase 3 family.</text>
</comment>
<dbReference type="Proteomes" id="UP001501594">
    <property type="component" value="Unassembled WGS sequence"/>
</dbReference>
<dbReference type="GO" id="GO:0016787">
    <property type="term" value="F:hydrolase activity"/>
    <property type="evidence" value="ECO:0007669"/>
    <property type="project" value="UniProtKB-KW"/>
</dbReference>
<dbReference type="InterPro" id="IPR013783">
    <property type="entry name" value="Ig-like_fold"/>
</dbReference>
<dbReference type="InterPro" id="IPR001764">
    <property type="entry name" value="Glyco_hydro_3_N"/>
</dbReference>
<name>A0ABP8E0F9_9MICO</name>
<evidence type="ECO:0000256" key="1">
    <source>
        <dbReference type="ARBA" id="ARBA00005336"/>
    </source>
</evidence>